<organism evidence="19 20">
    <name type="scientific">Larinioides sclopetarius</name>
    <dbReference type="NCBI Taxonomy" id="280406"/>
    <lineage>
        <taxon>Eukaryota</taxon>
        <taxon>Metazoa</taxon>
        <taxon>Ecdysozoa</taxon>
        <taxon>Arthropoda</taxon>
        <taxon>Chelicerata</taxon>
        <taxon>Arachnida</taxon>
        <taxon>Araneae</taxon>
        <taxon>Araneomorphae</taxon>
        <taxon>Entelegynae</taxon>
        <taxon>Araneoidea</taxon>
        <taxon>Araneidae</taxon>
        <taxon>Larinioides</taxon>
    </lineage>
</organism>
<dbReference type="GO" id="GO:0016491">
    <property type="term" value="F:oxidoreductase activity"/>
    <property type="evidence" value="ECO:0007669"/>
    <property type="project" value="UniProtKB-KW"/>
</dbReference>
<name>A0AAV2AKF6_9ARAC</name>
<keyword evidence="12" id="KW-0443">Lipid metabolism</keyword>
<dbReference type="Pfam" id="PF16197">
    <property type="entry name" value="KAsynt_C_assoc"/>
    <property type="match status" value="1"/>
</dbReference>
<keyword evidence="10" id="KW-0560">Oxidoreductase</keyword>
<dbReference type="InterPro" id="IPR029063">
    <property type="entry name" value="SAM-dependent_MTases_sf"/>
</dbReference>
<dbReference type="Gene3D" id="3.90.180.10">
    <property type="entry name" value="Medium-chain alcohol dehydrogenases, catalytic domain"/>
    <property type="match status" value="1"/>
</dbReference>
<comment type="catalytic activity">
    <reaction evidence="15">
        <text>acetyl-CoA + n malonyl-CoA + 2n NADPH + 2n H(+) = a long-chain fatty acid + (n+1) CoA + n CO2 + 2n NADP(+).</text>
        <dbReference type="EC" id="2.3.1.85"/>
    </reaction>
</comment>
<dbReference type="Gene3D" id="1.10.1200.10">
    <property type="entry name" value="ACP-like"/>
    <property type="match status" value="1"/>
</dbReference>
<evidence type="ECO:0000256" key="11">
    <source>
        <dbReference type="ARBA" id="ARBA00023027"/>
    </source>
</evidence>
<dbReference type="SMART" id="SM00829">
    <property type="entry name" value="PKS_ER"/>
    <property type="match status" value="1"/>
</dbReference>
<dbReference type="PROSITE" id="PS52019">
    <property type="entry name" value="PKS_MFAS_DH"/>
    <property type="match status" value="1"/>
</dbReference>
<keyword evidence="20" id="KW-1185">Reference proteome</keyword>
<dbReference type="Pfam" id="PF00109">
    <property type="entry name" value="ketoacyl-synt"/>
    <property type="match status" value="1"/>
</dbReference>
<dbReference type="GO" id="GO:0004312">
    <property type="term" value="F:fatty acid synthase activity"/>
    <property type="evidence" value="ECO:0007669"/>
    <property type="project" value="UniProtKB-EC"/>
</dbReference>
<evidence type="ECO:0000256" key="7">
    <source>
        <dbReference type="ARBA" id="ARBA00022801"/>
    </source>
</evidence>
<dbReference type="PANTHER" id="PTHR43775">
    <property type="entry name" value="FATTY ACID SYNTHASE"/>
    <property type="match status" value="1"/>
</dbReference>
<keyword evidence="4" id="KW-0444">Lipid biosynthesis</keyword>
<keyword evidence="7" id="KW-0378">Hydrolase</keyword>
<evidence type="ECO:0000256" key="6">
    <source>
        <dbReference type="ARBA" id="ARBA00022679"/>
    </source>
</evidence>
<dbReference type="InterPro" id="IPR013968">
    <property type="entry name" value="PKS_KR"/>
</dbReference>
<dbReference type="Gene3D" id="3.40.50.720">
    <property type="entry name" value="NAD(P)-binding Rossmann-like Domain"/>
    <property type="match status" value="1"/>
</dbReference>
<dbReference type="InterPro" id="IPR001227">
    <property type="entry name" value="Ac_transferase_dom_sf"/>
</dbReference>
<dbReference type="SUPFAM" id="SSF52151">
    <property type="entry name" value="FabD/lysophospholipase-like"/>
    <property type="match status" value="1"/>
</dbReference>
<dbReference type="InterPro" id="IPR014043">
    <property type="entry name" value="Acyl_transferase_dom"/>
</dbReference>
<dbReference type="GO" id="GO:0004315">
    <property type="term" value="F:3-oxoacyl-[acyl-carrier-protein] synthase activity"/>
    <property type="evidence" value="ECO:0007669"/>
    <property type="project" value="InterPro"/>
</dbReference>
<dbReference type="Pfam" id="PF21149">
    <property type="entry name" value="FAS_pseudo-KR"/>
    <property type="match status" value="1"/>
</dbReference>
<dbReference type="SUPFAM" id="SSF51735">
    <property type="entry name" value="NAD(P)-binding Rossmann-fold domains"/>
    <property type="match status" value="2"/>
</dbReference>
<evidence type="ECO:0000256" key="1">
    <source>
        <dbReference type="ARBA" id="ARBA00012873"/>
    </source>
</evidence>
<comment type="caution">
    <text evidence="19">The sequence shown here is derived from an EMBL/GenBank/DDBJ whole genome shotgun (WGS) entry which is preliminary data.</text>
</comment>
<dbReference type="Gene3D" id="3.30.70.3290">
    <property type="match status" value="1"/>
</dbReference>
<evidence type="ECO:0000313" key="19">
    <source>
        <dbReference type="EMBL" id="CAL1284485.1"/>
    </source>
</evidence>
<keyword evidence="6" id="KW-0808">Transferase</keyword>
<dbReference type="SUPFAM" id="SSF53901">
    <property type="entry name" value="Thiolase-like"/>
    <property type="match status" value="1"/>
</dbReference>
<evidence type="ECO:0000259" key="18">
    <source>
        <dbReference type="PROSITE" id="PS52019"/>
    </source>
</evidence>
<dbReference type="InterPro" id="IPR016039">
    <property type="entry name" value="Thiolase-like"/>
</dbReference>
<dbReference type="Pfam" id="PF08659">
    <property type="entry name" value="KR"/>
    <property type="match status" value="1"/>
</dbReference>
<dbReference type="Pfam" id="PF00698">
    <property type="entry name" value="Acyl_transf_1"/>
    <property type="match status" value="1"/>
</dbReference>
<dbReference type="InterPro" id="IPR020843">
    <property type="entry name" value="ER"/>
</dbReference>
<dbReference type="SMART" id="SM00827">
    <property type="entry name" value="PKS_AT"/>
    <property type="match status" value="1"/>
</dbReference>
<dbReference type="InterPro" id="IPR016035">
    <property type="entry name" value="Acyl_Trfase/lysoPLipase"/>
</dbReference>
<dbReference type="CDD" id="cd00833">
    <property type="entry name" value="PKS"/>
    <property type="match status" value="1"/>
</dbReference>
<dbReference type="Gene3D" id="3.40.50.150">
    <property type="entry name" value="Vaccinia Virus protein VP39"/>
    <property type="match status" value="1"/>
</dbReference>
<evidence type="ECO:0000256" key="5">
    <source>
        <dbReference type="ARBA" id="ARBA00022553"/>
    </source>
</evidence>
<dbReference type="InterPro" id="IPR042104">
    <property type="entry name" value="PKS_dehydratase_sf"/>
</dbReference>
<dbReference type="CDD" id="cd05195">
    <property type="entry name" value="enoyl_red"/>
    <property type="match status" value="1"/>
</dbReference>
<evidence type="ECO:0000256" key="12">
    <source>
        <dbReference type="ARBA" id="ARBA00023098"/>
    </source>
</evidence>
<feature type="domain" description="Ketosynthase family 3 (KS3)" evidence="17">
    <location>
        <begin position="17"/>
        <end position="420"/>
    </location>
</feature>
<keyword evidence="14" id="KW-0511">Multifunctional enzyme</keyword>
<dbReference type="Gene3D" id="3.40.47.10">
    <property type="match status" value="1"/>
</dbReference>
<dbReference type="InterPro" id="IPR057326">
    <property type="entry name" value="KR_dom"/>
</dbReference>
<dbReference type="Pfam" id="PF13602">
    <property type="entry name" value="ADH_zinc_N_2"/>
    <property type="match status" value="1"/>
</dbReference>
<dbReference type="InterPro" id="IPR018201">
    <property type="entry name" value="Ketoacyl_synth_AS"/>
</dbReference>
<keyword evidence="11" id="KW-0520">NAD</keyword>
<dbReference type="Pfam" id="PF21089">
    <property type="entry name" value="PKS_DH_N"/>
    <property type="match status" value="1"/>
</dbReference>
<dbReference type="PROSITE" id="PS52004">
    <property type="entry name" value="KS3_2"/>
    <property type="match status" value="1"/>
</dbReference>
<protein>
    <recommendedName>
        <fullName evidence="2">Fatty acid synthase</fullName>
        <ecNumber evidence="1">2.3.1.85</ecNumber>
    </recommendedName>
</protein>
<evidence type="ECO:0000256" key="4">
    <source>
        <dbReference type="ARBA" id="ARBA00022516"/>
    </source>
</evidence>
<dbReference type="InterPro" id="IPR050091">
    <property type="entry name" value="PKS_NRPS_Biosynth_Enz"/>
</dbReference>
<dbReference type="EMBL" id="CAXIEN010000179">
    <property type="protein sequence ID" value="CAL1284485.1"/>
    <property type="molecule type" value="Genomic_DNA"/>
</dbReference>
<dbReference type="InterPro" id="IPR049552">
    <property type="entry name" value="PKS_DH_N"/>
</dbReference>
<dbReference type="InterPro" id="IPR032821">
    <property type="entry name" value="PKS_assoc"/>
</dbReference>
<evidence type="ECO:0000256" key="15">
    <source>
        <dbReference type="ARBA" id="ARBA00044883"/>
    </source>
</evidence>
<dbReference type="SUPFAM" id="SSF50129">
    <property type="entry name" value="GroES-like"/>
    <property type="match status" value="1"/>
</dbReference>
<dbReference type="InterPro" id="IPR036291">
    <property type="entry name" value="NAD(P)-bd_dom_sf"/>
</dbReference>
<evidence type="ECO:0000313" key="20">
    <source>
        <dbReference type="Proteomes" id="UP001497382"/>
    </source>
</evidence>
<evidence type="ECO:0000256" key="2">
    <source>
        <dbReference type="ARBA" id="ARBA00018769"/>
    </source>
</evidence>
<reference evidence="19 20" key="1">
    <citation type="submission" date="2024-04" db="EMBL/GenBank/DDBJ databases">
        <authorList>
            <person name="Rising A."/>
            <person name="Reimegard J."/>
            <person name="Sonavane S."/>
            <person name="Akerstrom W."/>
            <person name="Nylinder S."/>
            <person name="Hedman E."/>
            <person name="Kallberg Y."/>
        </authorList>
    </citation>
    <scope>NUCLEOTIDE SEQUENCE [LARGE SCALE GENOMIC DNA]</scope>
</reference>
<dbReference type="Gene3D" id="3.40.366.10">
    <property type="entry name" value="Malonyl-Coenzyme A Acyl Carrier Protein, domain 2"/>
    <property type="match status" value="1"/>
</dbReference>
<dbReference type="SMART" id="SM00822">
    <property type="entry name" value="PKS_KR"/>
    <property type="match status" value="1"/>
</dbReference>
<comment type="caution">
    <text evidence="16">Lacks conserved residue(s) required for the propagation of feature annotation.</text>
</comment>
<dbReference type="GO" id="GO:0016787">
    <property type="term" value="F:hydrolase activity"/>
    <property type="evidence" value="ECO:0007669"/>
    <property type="project" value="UniProtKB-KW"/>
</dbReference>
<evidence type="ECO:0000256" key="13">
    <source>
        <dbReference type="ARBA" id="ARBA00023160"/>
    </source>
</evidence>
<gene>
    <name evidence="19" type="ORF">LARSCL_LOCUS13175</name>
</gene>
<dbReference type="PROSITE" id="PS00606">
    <property type="entry name" value="KS3_1"/>
    <property type="match status" value="1"/>
</dbReference>
<dbReference type="EC" id="2.3.1.85" evidence="1"/>
<accession>A0AAV2AKF6</accession>
<dbReference type="InterPro" id="IPR014030">
    <property type="entry name" value="Ketoacyl_synth_N"/>
</dbReference>
<dbReference type="Pfam" id="PF02801">
    <property type="entry name" value="Ketoacyl-synt_C"/>
    <property type="match status" value="1"/>
</dbReference>
<dbReference type="InterPro" id="IPR011032">
    <property type="entry name" value="GroES-like_sf"/>
</dbReference>
<evidence type="ECO:0000256" key="16">
    <source>
        <dbReference type="PROSITE-ProRule" id="PRU01363"/>
    </source>
</evidence>
<evidence type="ECO:0000256" key="8">
    <source>
        <dbReference type="ARBA" id="ARBA00022832"/>
    </source>
</evidence>
<keyword evidence="9" id="KW-0521">NADP</keyword>
<keyword evidence="8" id="KW-0276">Fatty acid metabolism</keyword>
<dbReference type="InterPro" id="IPR049900">
    <property type="entry name" value="PKS_mFAS_DH"/>
</dbReference>
<evidence type="ECO:0000256" key="9">
    <source>
        <dbReference type="ARBA" id="ARBA00022857"/>
    </source>
</evidence>
<sequence>MEPDMDHHEYCTEGFDPDDIVISGMAGRFPECETVGELKEGLYNKKNLIVFRDARFEKGTLDLPYSSFALLKELDKFDSEFFHCANTLADRLDPAGRIHMEVTYEAIADAGVDALDLKGRRIGIFNSTTADDCNTISATEGNYLSMASRRSMNPNRTSFVLGFTGPSVCIDTACSSTGVCLWQAVQSIRAGTVEAAVVSGCQVDLTPDTVLGYFVLGIMSQTGNSRPYDAKADGLMRGESVCAIFLQKAKVARRAYATIKASRFYSAGYFPEGIGKPSKTMQIEIMKDVLNDAKVDPDEVQFVEGHATGTPVGDPIEANAMDHVFSTNTRKKPLLLGSLKGNIGHTEACAGLCSVIKCLLAFENGLIPPNINYESPNPGSPALLEGKVSVVTESTPLTTDYIPVLSLGFGGTLAAAVLKKNPRYYEGAKAASSVIPRIVLFPATTESAINTVFDYVKNNPDLPEEFFALLSKLSFADPLSKQFRGYAVYQKGTAPVSEIKPVSPAKRQVWYVMTGMGCQWPGMGLQLMEIEEFAQSLKKSAEILKPYGIDLFEILRADKNYFQMDRKITVSFVAITSIQIALVDVLKLLGVSPDGILGHSFGELAAAYADGSCTHEQSLVASYVRGHAFESADLPEAGMAAIGVSWSQAQEMCPKDVYPACDNTGDSVTISGLKGPLEKFIEKLKQDNIPVTMVNSHGFGSHCRLVYDAAPLMKAALEKIIPDPKPRSERWISTSYPESEWNSTDCKLCGAEYFCNNLVSCVRFTDALKKIPSNAVVIEIGPHLLLQPILRRVVGSKASYHSLMRKDCKDSTLFFMESLGNLYNEGINPKIERLYKPVKFPVPRGTPMISDLIKWNHSQSFFVPKFSTRSSEFSREFRFDKEDAYLLDHKIDGKTIFPAAGFVYLAWEALAMKHQKDFKEMSIVIEDFEIIRTITTKAETPLKFFVNIQNSSGKFEILESKSLVASGKISQCQDTVYLEAPPEYTSNGTCVSGQDIYDDLRSSGFEYGPAFRSITECCFRGTSGLIKWQDRWISFLQTHVSMPLLIKNNKRPMIPTSAAFFKIDPNVATAYISENTSSKKDQDILSCNFIYSYNPKTHVCRSIGVEVGSIKWEPIPDGGRDENPVLEEHRFVPYTSSYTPTQSLSLQLSKYVFACKKLIKEIESDLMEGKTKHNLQIGDKTEVCIERIESLDGKDFLKVLETIFNNLESFKSKRKEFLVNYSRIAGKDILNNVLVNEESLKIMLEIISENSYKRLNVVEVNRNFPVALVPAIEIMRKYGNKNFKRSILIAPKSVVIDDEVLEEHGIQRSSDDSLKDFEKEGSHDVAVSSFTCGPLSELKQLLRSLTSIIKADGFILLFFKARAHRLEQQLSSLCGEKLQVHSVEELESALKSENLVILSKISDTFGGSLYLLRRPNLEKQQRLLLITDENNYEWVEKVKQELYGMDSGLFWLVAKDNPVSGILGMVNCLKQEPGGERIRLIFVPRMKNFSLLSLEQPLFHSLRTQNLVMNVWQNGSWGSYRHIPVKETKLPRPVEHSYVKCRKYGDLSSFEWTESRIQYAPRQNRKLVHIYYSAVNTEDVTRANGKLSSRAMLYQQQGNSAMGYEFSGREEGSGKRVCGFTPAGSMATSVLVDPAHCLEVPEKWTLEEAATVPVAYATCYYSLLTRAKLQPGESILIHSGSDGIGMAAITIALDLKCEVFTTVDNEEKRAFLRKKFPQIKNENIWSSRSISFENMVLSRTNGRGVNVILNTFVDDKFHANLRCIARSGRIIEIGKHNLALDRPKYSKILLKNVSFHGVSLDEIFDLAPKRKVIFQDTMDMIRKGIKTGVVKPLDRTAFDHKDIEDAFRYLMEGLHVGKVLLKMREEEPDKIASPKTLILPAIPETQFYYNKIYIVIGGLGGFGLEVTKWAISRGARNVVLTSRYGARTSYQHFCLKRWKDAGLNVRVSTLNVARRDEAEKLLKDCMSVGALGGIFNSAVILKDAYLDVQTPEDFQLVCGPKSEATKTLDELTRKLCPNIDYFVCFSSIVAGRGNAGQTNYAFANSVMERICEERRKDGLHGLAIQWGIIGDVGVVHRHMGDSAFIAGVEAQRAKSCLQCLDIFCQQDCPVVASYMPSEQSKKSDHGNILEQILKVLGIEDIAQVNMARKLSEIGIDATVGSRIKQIIDSSSNVDVTIRDILEMNLEDIEAILSKEDREECISKAQAANQLESQKFCCG</sequence>
<evidence type="ECO:0000259" key="17">
    <source>
        <dbReference type="PROSITE" id="PS52004"/>
    </source>
</evidence>
<dbReference type="CDD" id="cd08954">
    <property type="entry name" value="KR_1_FAS_SDR_x"/>
    <property type="match status" value="1"/>
</dbReference>
<evidence type="ECO:0000256" key="10">
    <source>
        <dbReference type="ARBA" id="ARBA00023002"/>
    </source>
</evidence>
<feature type="region of interest" description="N-terminal hotdog fold" evidence="16">
    <location>
        <begin position="856"/>
        <end position="977"/>
    </location>
</feature>
<dbReference type="PANTHER" id="PTHR43775:SF7">
    <property type="entry name" value="FATTY ACID SYNTHASE"/>
    <property type="match status" value="1"/>
</dbReference>
<feature type="domain" description="PKS/mFAS DH" evidence="18">
    <location>
        <begin position="856"/>
        <end position="1140"/>
    </location>
</feature>
<dbReference type="Proteomes" id="UP001497382">
    <property type="component" value="Unassembled WGS sequence"/>
</dbReference>
<dbReference type="InterPro" id="IPR049391">
    <property type="entry name" value="FAS_pseudo-KR"/>
</dbReference>
<dbReference type="InterPro" id="IPR016036">
    <property type="entry name" value="Malonyl_transacylase_ACP-bd"/>
</dbReference>
<dbReference type="SMART" id="SM00825">
    <property type="entry name" value="PKS_KS"/>
    <property type="match status" value="1"/>
</dbReference>
<proteinExistence type="predicted"/>
<keyword evidence="5" id="KW-0597">Phosphoprotein</keyword>
<dbReference type="Gene3D" id="3.10.129.110">
    <property type="entry name" value="Polyketide synthase dehydratase"/>
    <property type="match status" value="1"/>
</dbReference>
<dbReference type="InterPro" id="IPR036736">
    <property type="entry name" value="ACP-like_sf"/>
</dbReference>
<feature type="region of interest" description="C-terminal hotdog fold" evidence="16">
    <location>
        <begin position="988"/>
        <end position="1140"/>
    </location>
</feature>
<dbReference type="GO" id="GO:0006633">
    <property type="term" value="P:fatty acid biosynthetic process"/>
    <property type="evidence" value="ECO:0007669"/>
    <property type="project" value="UniProtKB-KW"/>
</dbReference>
<evidence type="ECO:0000256" key="14">
    <source>
        <dbReference type="ARBA" id="ARBA00023268"/>
    </source>
</evidence>
<dbReference type="InterPro" id="IPR020841">
    <property type="entry name" value="PKS_Beta-ketoAc_synthase_dom"/>
</dbReference>
<dbReference type="InterPro" id="IPR014031">
    <property type="entry name" value="Ketoacyl_synth_C"/>
</dbReference>
<evidence type="ECO:0000256" key="3">
    <source>
        <dbReference type="ARBA" id="ARBA00022450"/>
    </source>
</evidence>
<keyword evidence="13" id="KW-0275">Fatty acid biosynthesis</keyword>
<keyword evidence="3" id="KW-0596">Phosphopantetheine</keyword>
<dbReference type="SUPFAM" id="SSF55048">
    <property type="entry name" value="Probable ACP-binding domain of malonyl-CoA ACP transacylase"/>
    <property type="match status" value="1"/>
</dbReference>